<dbReference type="AlphaFoldDB" id="A0A1C6VGB6"/>
<evidence type="ECO:0000256" key="5">
    <source>
        <dbReference type="SAM" id="Phobius"/>
    </source>
</evidence>
<feature type="transmembrane region" description="Helical" evidence="5">
    <location>
        <begin position="334"/>
        <end position="358"/>
    </location>
</feature>
<dbReference type="Pfam" id="PF07690">
    <property type="entry name" value="MFS_1"/>
    <property type="match status" value="1"/>
</dbReference>
<feature type="transmembrane region" description="Helical" evidence="5">
    <location>
        <begin position="146"/>
        <end position="168"/>
    </location>
</feature>
<dbReference type="InterPro" id="IPR011701">
    <property type="entry name" value="MFS"/>
</dbReference>
<feature type="transmembrane region" description="Helical" evidence="5">
    <location>
        <begin position="113"/>
        <end position="134"/>
    </location>
</feature>
<dbReference type="GO" id="GO:0022857">
    <property type="term" value="F:transmembrane transporter activity"/>
    <property type="evidence" value="ECO:0007669"/>
    <property type="project" value="InterPro"/>
</dbReference>
<feature type="transmembrane region" description="Helical" evidence="5">
    <location>
        <begin position="407"/>
        <end position="425"/>
    </location>
</feature>
<feature type="transmembrane region" description="Helical" evidence="5">
    <location>
        <begin position="56"/>
        <end position="76"/>
    </location>
</feature>
<dbReference type="STRING" id="47854.GA0070603_3962"/>
<keyword evidence="8" id="KW-1185">Reference proteome</keyword>
<dbReference type="PROSITE" id="PS00217">
    <property type="entry name" value="SUGAR_TRANSPORT_2"/>
    <property type="match status" value="1"/>
</dbReference>
<evidence type="ECO:0000313" key="8">
    <source>
        <dbReference type="Proteomes" id="UP000198605"/>
    </source>
</evidence>
<keyword evidence="3 5" id="KW-1133">Transmembrane helix</keyword>
<feature type="transmembrane region" description="Helical" evidence="5">
    <location>
        <begin position="431"/>
        <end position="454"/>
    </location>
</feature>
<feature type="transmembrane region" description="Helical" evidence="5">
    <location>
        <begin position="275"/>
        <end position="294"/>
    </location>
</feature>
<proteinExistence type="predicted"/>
<dbReference type="GO" id="GO:0005886">
    <property type="term" value="C:plasma membrane"/>
    <property type="evidence" value="ECO:0007669"/>
    <property type="project" value="UniProtKB-SubCell"/>
</dbReference>
<dbReference type="PROSITE" id="PS50850">
    <property type="entry name" value="MFS"/>
    <property type="match status" value="1"/>
</dbReference>
<dbReference type="Proteomes" id="UP000198605">
    <property type="component" value="Unassembled WGS sequence"/>
</dbReference>
<evidence type="ECO:0000256" key="4">
    <source>
        <dbReference type="ARBA" id="ARBA00023136"/>
    </source>
</evidence>
<sequence>MSTATAAPPAPPAHLWSPRLRAMTVGSVALVSLLAFEALAVGTAMPTVARTLDGLGLYALAFGGPFASGVVAMVASGIWCDARGPRPAMWHGVAWFVAGLLVAGAAPTMEVLVVGRVVQGFGSGLLSVALYVIVAQAYPEELRRRVFAAFAAAWVVPSLVGPAVAGLIVEHLGWRWVFLAVPAVAVPAVLLIQPGLRALGAAVPTRPPAGALARIGWACGAGASAALLHYGGQQRGVLAAGLIAAALVGLLACVPRLLPAGFLRAARGLPTVIGLRGLASAAFAGAEVVIPLMLSRERGFSPTAAGLVLTVGALSWSVGSWIQGRIAAPRSAATLPRVGLTCIAVGTAGVALALLPALPVALAVLAWAVAGLGMGLLYPSLSVLTLDLSAPAEQGRNSSALQLGDSLSAATVLALTGAVLAAGSAPGRASYATTLAVAAGCGLLGVLLAGRVVLTGDRAKAARAG</sequence>
<feature type="transmembrane region" description="Helical" evidence="5">
    <location>
        <begin position="174"/>
        <end position="192"/>
    </location>
</feature>
<keyword evidence="2 5" id="KW-0812">Transmembrane</keyword>
<dbReference type="SUPFAM" id="SSF103473">
    <property type="entry name" value="MFS general substrate transporter"/>
    <property type="match status" value="1"/>
</dbReference>
<evidence type="ECO:0000256" key="2">
    <source>
        <dbReference type="ARBA" id="ARBA00022692"/>
    </source>
</evidence>
<evidence type="ECO:0000256" key="1">
    <source>
        <dbReference type="ARBA" id="ARBA00004651"/>
    </source>
</evidence>
<dbReference type="InterPro" id="IPR020846">
    <property type="entry name" value="MFS_dom"/>
</dbReference>
<comment type="subcellular location">
    <subcellularLocation>
        <location evidence="1">Cell membrane</location>
        <topology evidence="1">Multi-pass membrane protein</topology>
    </subcellularLocation>
</comment>
<dbReference type="Gene3D" id="1.20.1250.20">
    <property type="entry name" value="MFS general substrate transporter like domains"/>
    <property type="match status" value="2"/>
</dbReference>
<feature type="transmembrane region" description="Helical" evidence="5">
    <location>
        <begin position="88"/>
        <end position="107"/>
    </location>
</feature>
<dbReference type="PANTHER" id="PTHR23501:SF154">
    <property type="entry name" value="MULTIDRUG-EFFLUX TRANSPORTER RV1634-RELATED"/>
    <property type="match status" value="1"/>
</dbReference>
<name>A0A1C6VGB6_9ACTN</name>
<evidence type="ECO:0000313" key="7">
    <source>
        <dbReference type="EMBL" id="SCL65378.1"/>
    </source>
</evidence>
<dbReference type="OrthoDB" id="9778875at2"/>
<feature type="domain" description="Major facilitator superfamily (MFS) profile" evidence="6">
    <location>
        <begin position="23"/>
        <end position="457"/>
    </location>
</feature>
<dbReference type="InterPro" id="IPR036259">
    <property type="entry name" value="MFS_trans_sf"/>
</dbReference>
<gene>
    <name evidence="7" type="ORF">GA0070603_3962</name>
</gene>
<dbReference type="InterPro" id="IPR005829">
    <property type="entry name" value="Sugar_transporter_CS"/>
</dbReference>
<reference evidence="8" key="1">
    <citation type="submission" date="2016-06" db="EMBL/GenBank/DDBJ databases">
        <authorList>
            <person name="Varghese N."/>
            <person name="Submissions Spin"/>
        </authorList>
    </citation>
    <scope>NUCLEOTIDE SEQUENCE [LARGE SCALE GENOMIC DNA]</scope>
    <source>
        <strain evidence="8">DSM 44151</strain>
    </source>
</reference>
<feature type="transmembrane region" description="Helical" evidence="5">
    <location>
        <begin position="364"/>
        <end position="386"/>
    </location>
</feature>
<dbReference type="RefSeq" id="WP_091316222.1">
    <property type="nucleotide sequence ID" value="NZ_FMIB01000002.1"/>
</dbReference>
<dbReference type="GeneID" id="43280592"/>
<organism evidence="7 8">
    <name type="scientific">Micromonospora chersina</name>
    <dbReference type="NCBI Taxonomy" id="47854"/>
    <lineage>
        <taxon>Bacteria</taxon>
        <taxon>Bacillati</taxon>
        <taxon>Actinomycetota</taxon>
        <taxon>Actinomycetes</taxon>
        <taxon>Micromonosporales</taxon>
        <taxon>Micromonosporaceae</taxon>
        <taxon>Micromonospora</taxon>
    </lineage>
</organism>
<accession>A0A1C6VGB6</accession>
<protein>
    <submittedName>
        <fullName evidence="7">Major Facilitator Superfamily protein</fullName>
    </submittedName>
</protein>
<feature type="transmembrane region" description="Helical" evidence="5">
    <location>
        <begin position="236"/>
        <end position="254"/>
    </location>
</feature>
<dbReference type="PRINTS" id="PR01036">
    <property type="entry name" value="TCRTETB"/>
</dbReference>
<feature type="transmembrane region" description="Helical" evidence="5">
    <location>
        <begin position="300"/>
        <end position="322"/>
    </location>
</feature>
<keyword evidence="4 5" id="KW-0472">Membrane</keyword>
<evidence type="ECO:0000256" key="3">
    <source>
        <dbReference type="ARBA" id="ARBA00022989"/>
    </source>
</evidence>
<dbReference type="PANTHER" id="PTHR23501">
    <property type="entry name" value="MAJOR FACILITATOR SUPERFAMILY"/>
    <property type="match status" value="1"/>
</dbReference>
<dbReference type="EMBL" id="FMIB01000002">
    <property type="protein sequence ID" value="SCL65378.1"/>
    <property type="molecule type" value="Genomic_DNA"/>
</dbReference>
<evidence type="ECO:0000259" key="6">
    <source>
        <dbReference type="PROSITE" id="PS50850"/>
    </source>
</evidence>